<dbReference type="GO" id="GO:0005524">
    <property type="term" value="F:ATP binding"/>
    <property type="evidence" value="ECO:0007669"/>
    <property type="project" value="UniProtKB-KW"/>
</dbReference>
<dbReference type="GO" id="GO:0140359">
    <property type="term" value="F:ABC-type transporter activity"/>
    <property type="evidence" value="ECO:0007669"/>
    <property type="project" value="InterPro"/>
</dbReference>
<keyword evidence="3" id="KW-0813">Transport</keyword>
<dbReference type="GO" id="GO:0016887">
    <property type="term" value="F:ATP hydrolysis activity"/>
    <property type="evidence" value="ECO:0007669"/>
    <property type="project" value="InterPro"/>
</dbReference>
<feature type="transmembrane region" description="Helical" evidence="9">
    <location>
        <begin position="191"/>
        <end position="214"/>
    </location>
</feature>
<keyword evidence="13" id="KW-1185">Reference proteome</keyword>
<evidence type="ECO:0000259" key="10">
    <source>
        <dbReference type="PROSITE" id="PS50893"/>
    </source>
</evidence>
<dbReference type="SMART" id="SM00382">
    <property type="entry name" value="AAA"/>
    <property type="match status" value="1"/>
</dbReference>
<keyword evidence="6 12" id="KW-0067">ATP-binding</keyword>
<protein>
    <submittedName>
        <fullName evidence="12">ABC transporter ATP-binding protein/permease</fullName>
    </submittedName>
</protein>
<dbReference type="SUPFAM" id="SSF52540">
    <property type="entry name" value="P-loop containing nucleoside triphosphate hydrolases"/>
    <property type="match status" value="1"/>
</dbReference>
<evidence type="ECO:0000256" key="6">
    <source>
        <dbReference type="ARBA" id="ARBA00022840"/>
    </source>
</evidence>
<dbReference type="EMBL" id="VWPL01000003">
    <property type="protein sequence ID" value="KAA5603161.1"/>
    <property type="molecule type" value="Genomic_DNA"/>
</dbReference>
<dbReference type="CDD" id="cd03223">
    <property type="entry name" value="ABCD_peroxisomal_ALDP"/>
    <property type="match status" value="1"/>
</dbReference>
<evidence type="ECO:0000256" key="4">
    <source>
        <dbReference type="ARBA" id="ARBA00022692"/>
    </source>
</evidence>
<evidence type="ECO:0000256" key="1">
    <source>
        <dbReference type="ARBA" id="ARBA00004651"/>
    </source>
</evidence>
<dbReference type="InterPro" id="IPR011527">
    <property type="entry name" value="ABC1_TM_dom"/>
</dbReference>
<dbReference type="InterPro" id="IPR003593">
    <property type="entry name" value="AAA+_ATPase"/>
</dbReference>
<dbReference type="Gene3D" id="3.40.50.300">
    <property type="entry name" value="P-loop containing nucleotide triphosphate hydrolases"/>
    <property type="match status" value="1"/>
</dbReference>
<dbReference type="GO" id="GO:0005886">
    <property type="term" value="C:plasma membrane"/>
    <property type="evidence" value="ECO:0007669"/>
    <property type="project" value="UniProtKB-SubCell"/>
</dbReference>
<dbReference type="OrthoDB" id="9810134at2"/>
<dbReference type="AlphaFoldDB" id="A0A5M6I4K8"/>
<comment type="similarity">
    <text evidence="2">Belongs to the ABC transporter superfamily.</text>
</comment>
<feature type="transmembrane region" description="Helical" evidence="9">
    <location>
        <begin position="162"/>
        <end position="185"/>
    </location>
</feature>
<keyword evidence="7 9" id="KW-1133">Transmembrane helix</keyword>
<feature type="domain" description="ABC transporter" evidence="10">
    <location>
        <begin position="385"/>
        <end position="595"/>
    </location>
</feature>
<dbReference type="InterPro" id="IPR036640">
    <property type="entry name" value="ABC1_TM_sf"/>
</dbReference>
<dbReference type="InterPro" id="IPR027417">
    <property type="entry name" value="P-loop_NTPase"/>
</dbReference>
<dbReference type="Proteomes" id="UP000323886">
    <property type="component" value="Unassembled WGS sequence"/>
</dbReference>
<dbReference type="PROSITE" id="PS50893">
    <property type="entry name" value="ABC_TRANSPORTER_2"/>
    <property type="match status" value="1"/>
</dbReference>
<feature type="domain" description="ABC transmembrane type-1" evidence="11">
    <location>
        <begin position="55"/>
        <end position="347"/>
    </location>
</feature>
<dbReference type="InterPro" id="IPR003439">
    <property type="entry name" value="ABC_transporter-like_ATP-bd"/>
</dbReference>
<dbReference type="RefSeq" id="WP_150096142.1">
    <property type="nucleotide sequence ID" value="NZ_VWPL01000003.1"/>
</dbReference>
<evidence type="ECO:0000256" key="5">
    <source>
        <dbReference type="ARBA" id="ARBA00022741"/>
    </source>
</evidence>
<evidence type="ECO:0000259" key="11">
    <source>
        <dbReference type="PROSITE" id="PS50929"/>
    </source>
</evidence>
<accession>A0A5M6I4K8</accession>
<name>A0A5M6I4K8_9HYPH</name>
<dbReference type="PANTHER" id="PTHR11384:SF59">
    <property type="entry name" value="LYSOSOMAL COBALAMIN TRANSPORTER ABCD4"/>
    <property type="match status" value="1"/>
</dbReference>
<evidence type="ECO:0000256" key="7">
    <source>
        <dbReference type="ARBA" id="ARBA00022989"/>
    </source>
</evidence>
<dbReference type="PANTHER" id="PTHR11384">
    <property type="entry name" value="ATP-BINDING CASSETTE, SUB-FAMILY D MEMBER"/>
    <property type="match status" value="1"/>
</dbReference>
<comment type="subcellular location">
    <subcellularLocation>
        <location evidence="1">Cell membrane</location>
        <topology evidence="1">Multi-pass membrane protein</topology>
    </subcellularLocation>
</comment>
<gene>
    <name evidence="12" type="ORF">F1193_02755</name>
</gene>
<organism evidence="12 13">
    <name type="scientific">Blastochloris sulfoviridis</name>
    <dbReference type="NCBI Taxonomy" id="50712"/>
    <lineage>
        <taxon>Bacteria</taxon>
        <taxon>Pseudomonadati</taxon>
        <taxon>Pseudomonadota</taxon>
        <taxon>Alphaproteobacteria</taxon>
        <taxon>Hyphomicrobiales</taxon>
        <taxon>Blastochloridaceae</taxon>
        <taxon>Blastochloris</taxon>
    </lineage>
</organism>
<evidence type="ECO:0000256" key="2">
    <source>
        <dbReference type="ARBA" id="ARBA00005417"/>
    </source>
</evidence>
<evidence type="ECO:0000256" key="8">
    <source>
        <dbReference type="ARBA" id="ARBA00023136"/>
    </source>
</evidence>
<proteinExistence type="inferred from homology"/>
<feature type="transmembrane region" description="Helical" evidence="9">
    <location>
        <begin position="87"/>
        <end position="107"/>
    </location>
</feature>
<dbReference type="SUPFAM" id="SSF90123">
    <property type="entry name" value="ABC transporter transmembrane region"/>
    <property type="match status" value="1"/>
</dbReference>
<evidence type="ECO:0000313" key="13">
    <source>
        <dbReference type="Proteomes" id="UP000323886"/>
    </source>
</evidence>
<keyword evidence="8 9" id="KW-0472">Membrane</keyword>
<evidence type="ECO:0000313" key="12">
    <source>
        <dbReference type="EMBL" id="KAA5603161.1"/>
    </source>
</evidence>
<dbReference type="InterPro" id="IPR017871">
    <property type="entry name" value="ABC_transporter-like_CS"/>
</dbReference>
<dbReference type="PROSITE" id="PS00211">
    <property type="entry name" value="ABC_TRANSPORTER_1"/>
    <property type="match status" value="1"/>
</dbReference>
<evidence type="ECO:0000256" key="3">
    <source>
        <dbReference type="ARBA" id="ARBA00022448"/>
    </source>
</evidence>
<dbReference type="Gene3D" id="1.20.1560.10">
    <property type="entry name" value="ABC transporter type 1, transmembrane domain"/>
    <property type="match status" value="1"/>
</dbReference>
<sequence>MSTVTETLAVTWRLAAPYFRADQMGEVSLGPLGRFRLREKWAGRGLLAAVVAIELAIVAITVALNAWNARFYDALQNRNWDSFVYELGFFCVLAAAFILLAVYQVYLNQWLQIRWRRWMTERLLGEWLAGANHYRMQLLGESADNPDQRIAEDIQLFVGRTLSLGVGLLSAVVTLVSFVGILWALSAQAPLMIGGTTFAIPGYLVLAALIYAALGTLLTHLIGRALVRLNFDQQRFEADFRVSLVRVRENAEQIALLGGEEAERTRLMERFAHVMRNWWAIMDRQKRLTFFTAGYSQVSTVFPFIVASPAYFAGAFQLGGLMQTASAFGRVENALAFFISAYTSFAEWRAVVQRLGGFEAAAHAARLVPVTPPVVQVERSGAGEVRARDLELGLPDGRVLLAVDDFIVAAGERVLVTGPSGSGKSTLFRAVGGIWPFGEGVVRVPEGASVMLLPQRPYLPVDSLRAAVSFPAAPGTFADADIEAVLRAVGLPAFAGRLDEVSLWGQRLSGGEQQRLAFARALLHAPDWLFLDEATASLDEASEAALYRLLMERLPGVTVVSIGHRSTLAEFHGRTVRLVRDGAAHRVVAPSPQPA</sequence>
<keyword evidence="5" id="KW-0547">Nucleotide-binding</keyword>
<evidence type="ECO:0000256" key="9">
    <source>
        <dbReference type="SAM" id="Phobius"/>
    </source>
</evidence>
<dbReference type="PROSITE" id="PS50929">
    <property type="entry name" value="ABC_TM1F"/>
    <property type="match status" value="1"/>
</dbReference>
<reference evidence="12 13" key="1">
    <citation type="submission" date="2019-09" db="EMBL/GenBank/DDBJ databases">
        <title>Draft Whole-Genome sequence of Blastochloris sulfoviridis DSM 729.</title>
        <authorList>
            <person name="Meyer T.E."/>
            <person name="Kyndt J.A."/>
        </authorList>
    </citation>
    <scope>NUCLEOTIDE SEQUENCE [LARGE SCALE GENOMIC DNA]</scope>
    <source>
        <strain evidence="12 13">DSM 729</strain>
    </source>
</reference>
<dbReference type="Pfam" id="PF06472">
    <property type="entry name" value="ABC_membrane_2"/>
    <property type="match status" value="1"/>
</dbReference>
<keyword evidence="4 9" id="KW-0812">Transmembrane</keyword>
<dbReference type="Pfam" id="PF00005">
    <property type="entry name" value="ABC_tran"/>
    <property type="match status" value="1"/>
</dbReference>
<comment type="caution">
    <text evidence="12">The sequence shown here is derived from an EMBL/GenBank/DDBJ whole genome shotgun (WGS) entry which is preliminary data.</text>
</comment>
<dbReference type="InterPro" id="IPR050835">
    <property type="entry name" value="ABC_transporter_sub-D"/>
</dbReference>
<feature type="transmembrane region" description="Helical" evidence="9">
    <location>
        <begin position="46"/>
        <end position="67"/>
    </location>
</feature>